<evidence type="ECO:0000256" key="1">
    <source>
        <dbReference type="ARBA" id="ARBA00004240"/>
    </source>
</evidence>
<feature type="signal peptide" evidence="11">
    <location>
        <begin position="1"/>
        <end position="25"/>
    </location>
</feature>
<dbReference type="InterPro" id="IPR025887">
    <property type="entry name" value="Glyco_hydro_31_N_dom"/>
</dbReference>
<dbReference type="STRING" id="983967.A0A1E4T7M2"/>
<dbReference type="InterPro" id="IPR017853">
    <property type="entry name" value="GH"/>
</dbReference>
<comment type="subcellular location">
    <subcellularLocation>
        <location evidence="1">Endoplasmic reticulum</location>
    </subcellularLocation>
</comment>
<dbReference type="CDD" id="cd06603">
    <property type="entry name" value="GH31_GANC_GANAB_alpha"/>
    <property type="match status" value="1"/>
</dbReference>
<reference evidence="16" key="1">
    <citation type="submission" date="2016-04" db="EMBL/GenBank/DDBJ databases">
        <title>Comparative genomics of biotechnologically important yeasts.</title>
        <authorList>
            <consortium name="DOE Joint Genome Institute"/>
            <person name="Riley R."/>
            <person name="Haridas S."/>
            <person name="Wolfe K.H."/>
            <person name="Lopes M.R."/>
            <person name="Hittinger C.T."/>
            <person name="Goker M."/>
            <person name="Salamov A."/>
            <person name="Wisecaver J."/>
            <person name="Long T.M."/>
            <person name="Aerts A.L."/>
            <person name="Barry K."/>
            <person name="Choi C."/>
            <person name="Clum A."/>
            <person name="Coughlan A.Y."/>
            <person name="Deshpande S."/>
            <person name="Douglass A.P."/>
            <person name="Hanson S.J."/>
            <person name="Klenk H.-P."/>
            <person name="Labutti K."/>
            <person name="Lapidus A."/>
            <person name="Lindquist E."/>
            <person name="Lipzen A."/>
            <person name="Meier-Kolthoff J.P."/>
            <person name="Ohm R.A."/>
            <person name="Otillar R.P."/>
            <person name="Pangilinan J."/>
            <person name="Peng Y."/>
            <person name="Rokas A."/>
            <person name="Rosa C.A."/>
            <person name="Scheuner C."/>
            <person name="Sibirny A.A."/>
            <person name="Slot J.C."/>
            <person name="Stielow J.B."/>
            <person name="Sun H."/>
            <person name="Kurtzman C.P."/>
            <person name="Blackwell M."/>
            <person name="Grigoriev I.V."/>
            <person name="Jeffries T.W."/>
        </authorList>
    </citation>
    <scope>NUCLEOTIDE SEQUENCE [LARGE SCALE GENOMIC DNA]</scope>
    <source>
        <strain evidence="16">NRRL YB-2248</strain>
    </source>
</reference>
<dbReference type="Proteomes" id="UP000094801">
    <property type="component" value="Unassembled WGS sequence"/>
</dbReference>
<dbReference type="Pfam" id="PF21365">
    <property type="entry name" value="Glyco_hydro_31_3rd"/>
    <property type="match status" value="1"/>
</dbReference>
<dbReference type="AlphaFoldDB" id="A0A1E4T7M2"/>
<sequence>MLNRWCSILVLVALLFGLLPSPAGAVKSYLFKTCNDSGFCHRNRHFASEVAKIGSDFESRYSINSQDLSIKKDKGLVEGSLLKRLNDGSHVSLPFQISVLSDLNLRLKVNEERTGFNSKALNSKRYDEASKWAFTQEPDLTTFDYSLSDDTLVLTYGEYQAIVNLTQFKIEILYKGTLRITMNDRNLLNMEHYRTKEQQEAENSIHIAPEESTYNAYSDSFKDSKKDKLPFGPESVALDFTFSGYKHVYGIPEHADSLSLKDTTDSEPYRLFNVDIFEYETQSKYPMYGSIPFMIAVSPESSAGIFWINSADTYVDIRKEESNIEEETDQQVLSSKDNLEKVETHWMSENGIIDVVLIVKNNPQSVSQSYGKLTGFTTLPNMFSLGYHQCRWNYNDELDVLDISSKFDEHQIPYDTIWLDIEYTDEKKYFTWKKELFPDHDRMLAKLDETGRNLVAIIDPHLKTHYEVSEQVEKLDVGIKNHNADEIYKGHCWPGESVWIDTLNPESQPFWNKQFENGSEFAGYARNLHIWNDMNEPSVFNGPETTSPKDNIHYGNWEHRSVHNLYGLTYHEATYEAMIQRNPDIRPFILTRSFYSGSQRTSAMWTGDNMAKWEYLKESIPQILTMNVVGFQFAGADVAGFFGNPDKELLTRWYQAGIWYPFFRGHAHIDSRRREPWIAGEPYTSIMRDALRFRYKLLPVLYTQFYQSSLDGSPIMRPLSYETPENTKTYSIDDQFFFDQLLVKPVTSPGQDKVSIYIPDSKPYYNLNTLEKIVGEGYHEIEAPLESIPILIKSGSVIPIKARYRRSSRLMTFDPYTLFVTMDDSAKAKGYLYIDDGESFNHSLDQDFVYIEFEAGDNEIKSSIIDGDATKTFTSKLADVKVERIVLIGGPIVPPKTVDVVQGDKNWTAEVLPADGFWTIRNPGVIINQDWKISLAS</sequence>
<dbReference type="GO" id="GO:0090599">
    <property type="term" value="F:alpha-glucosidase activity"/>
    <property type="evidence" value="ECO:0007669"/>
    <property type="project" value="TreeGrafter"/>
</dbReference>
<dbReference type="InterPro" id="IPR013780">
    <property type="entry name" value="Glyco_hydro_b"/>
</dbReference>
<keyword evidence="8 10" id="KW-0326">Glycosidase</keyword>
<organism evidence="15 16">
    <name type="scientific">[Candida] arabinofermentans NRRL YB-2248</name>
    <dbReference type="NCBI Taxonomy" id="983967"/>
    <lineage>
        <taxon>Eukaryota</taxon>
        <taxon>Fungi</taxon>
        <taxon>Dikarya</taxon>
        <taxon>Ascomycota</taxon>
        <taxon>Saccharomycotina</taxon>
        <taxon>Pichiomycetes</taxon>
        <taxon>Pichiales</taxon>
        <taxon>Pichiaceae</taxon>
        <taxon>Ogataea</taxon>
        <taxon>Ogataea/Candida clade</taxon>
    </lineage>
</organism>
<comment type="pathway">
    <text evidence="2">Glycan metabolism; N-glycan metabolism.</text>
</comment>
<dbReference type="EMBL" id="KV453847">
    <property type="protein sequence ID" value="ODV87756.1"/>
    <property type="molecule type" value="Genomic_DNA"/>
</dbReference>
<evidence type="ECO:0000256" key="10">
    <source>
        <dbReference type="RuleBase" id="RU361185"/>
    </source>
</evidence>
<proteinExistence type="inferred from homology"/>
<dbReference type="PANTHER" id="PTHR22762:SF54">
    <property type="entry name" value="BCDNA.GH04962"/>
    <property type="match status" value="1"/>
</dbReference>
<evidence type="ECO:0000256" key="9">
    <source>
        <dbReference type="ARBA" id="ARBA00042895"/>
    </source>
</evidence>
<feature type="domain" description="Glycoside hydrolase family 31 N-terminal" evidence="13">
    <location>
        <begin position="94"/>
        <end position="316"/>
    </location>
</feature>
<dbReference type="GO" id="GO:0006491">
    <property type="term" value="P:N-glycan processing"/>
    <property type="evidence" value="ECO:0007669"/>
    <property type="project" value="TreeGrafter"/>
</dbReference>
<evidence type="ECO:0000256" key="4">
    <source>
        <dbReference type="ARBA" id="ARBA00022729"/>
    </source>
</evidence>
<accession>A0A1E4T7M2</accession>
<dbReference type="SUPFAM" id="SSF74650">
    <property type="entry name" value="Galactose mutarotase-like"/>
    <property type="match status" value="1"/>
</dbReference>
<dbReference type="GO" id="GO:0017177">
    <property type="term" value="C:glucosidase II complex"/>
    <property type="evidence" value="ECO:0007669"/>
    <property type="project" value="TreeGrafter"/>
</dbReference>
<evidence type="ECO:0000259" key="12">
    <source>
        <dbReference type="Pfam" id="PF01055"/>
    </source>
</evidence>
<dbReference type="Gene3D" id="2.60.40.1180">
    <property type="entry name" value="Golgi alpha-mannosidase II"/>
    <property type="match status" value="2"/>
</dbReference>
<gene>
    <name evidence="15" type="ORF">CANARDRAFT_5069</name>
</gene>
<dbReference type="Gene3D" id="2.60.40.1760">
    <property type="entry name" value="glycosyl hydrolase (family 31)"/>
    <property type="match status" value="1"/>
</dbReference>
<dbReference type="PANTHER" id="PTHR22762">
    <property type="entry name" value="ALPHA-GLUCOSIDASE"/>
    <property type="match status" value="1"/>
</dbReference>
<evidence type="ECO:0000259" key="14">
    <source>
        <dbReference type="Pfam" id="PF21365"/>
    </source>
</evidence>
<evidence type="ECO:0000259" key="13">
    <source>
        <dbReference type="Pfam" id="PF13802"/>
    </source>
</evidence>
<feature type="domain" description="Glycosyl hydrolase family 31 C-terminal" evidence="14">
    <location>
        <begin position="712"/>
        <end position="798"/>
    </location>
</feature>
<evidence type="ECO:0000256" key="5">
    <source>
        <dbReference type="ARBA" id="ARBA00022801"/>
    </source>
</evidence>
<evidence type="ECO:0000256" key="2">
    <source>
        <dbReference type="ARBA" id="ARBA00004833"/>
    </source>
</evidence>
<dbReference type="InterPro" id="IPR000322">
    <property type="entry name" value="Glyco_hydro_31_TIM"/>
</dbReference>
<feature type="domain" description="Glycoside hydrolase family 31 TIM barrel" evidence="12">
    <location>
        <begin position="378"/>
        <end position="704"/>
    </location>
</feature>
<dbReference type="GO" id="GO:0005975">
    <property type="term" value="P:carbohydrate metabolic process"/>
    <property type="evidence" value="ECO:0007669"/>
    <property type="project" value="InterPro"/>
</dbReference>
<evidence type="ECO:0000256" key="8">
    <source>
        <dbReference type="ARBA" id="ARBA00023295"/>
    </source>
</evidence>
<evidence type="ECO:0000256" key="3">
    <source>
        <dbReference type="ARBA" id="ARBA00007806"/>
    </source>
</evidence>
<feature type="chain" id="PRO_5009163140" description="Glucosidase II subunit alpha" evidence="11">
    <location>
        <begin position="26"/>
        <end position="937"/>
    </location>
</feature>
<evidence type="ECO:0000313" key="15">
    <source>
        <dbReference type="EMBL" id="ODV87756.1"/>
    </source>
</evidence>
<dbReference type="SUPFAM" id="SSF51011">
    <property type="entry name" value="Glycosyl hydrolase domain"/>
    <property type="match status" value="1"/>
</dbReference>
<evidence type="ECO:0000313" key="16">
    <source>
        <dbReference type="Proteomes" id="UP000094801"/>
    </source>
</evidence>
<dbReference type="Pfam" id="PF01055">
    <property type="entry name" value="Glyco_hydro_31_2nd"/>
    <property type="match status" value="1"/>
</dbReference>
<evidence type="ECO:0000256" key="6">
    <source>
        <dbReference type="ARBA" id="ARBA00022824"/>
    </source>
</evidence>
<dbReference type="OrthoDB" id="1334205at2759"/>
<comment type="similarity">
    <text evidence="3 10">Belongs to the glycosyl hydrolase 31 family.</text>
</comment>
<dbReference type="InterPro" id="IPR011013">
    <property type="entry name" value="Gal_mutarotase_sf_dom"/>
</dbReference>
<dbReference type="SUPFAM" id="SSF51445">
    <property type="entry name" value="(Trans)glycosidases"/>
    <property type="match status" value="1"/>
</dbReference>
<keyword evidence="4 11" id="KW-0732">Signal</keyword>
<keyword evidence="5 10" id="KW-0378">Hydrolase</keyword>
<keyword evidence="7" id="KW-0325">Glycoprotein</keyword>
<protein>
    <recommendedName>
        <fullName evidence="9">Glucosidase II subunit alpha</fullName>
    </recommendedName>
</protein>
<dbReference type="InterPro" id="IPR048395">
    <property type="entry name" value="Glyco_hydro_31_C"/>
</dbReference>
<dbReference type="Pfam" id="PF13802">
    <property type="entry name" value="Gal_mutarotas_2"/>
    <property type="match status" value="1"/>
</dbReference>
<dbReference type="CDD" id="cd14752">
    <property type="entry name" value="GH31_N"/>
    <property type="match status" value="1"/>
</dbReference>
<name>A0A1E4T7M2_9ASCO</name>
<dbReference type="Gene3D" id="3.20.20.80">
    <property type="entry name" value="Glycosidases"/>
    <property type="match status" value="2"/>
</dbReference>
<evidence type="ECO:0000256" key="11">
    <source>
        <dbReference type="SAM" id="SignalP"/>
    </source>
</evidence>
<keyword evidence="6" id="KW-0256">Endoplasmic reticulum</keyword>
<evidence type="ECO:0000256" key="7">
    <source>
        <dbReference type="ARBA" id="ARBA00023180"/>
    </source>
</evidence>
<dbReference type="GO" id="GO:0030246">
    <property type="term" value="F:carbohydrate binding"/>
    <property type="evidence" value="ECO:0007669"/>
    <property type="project" value="InterPro"/>
</dbReference>
<keyword evidence="16" id="KW-1185">Reference proteome</keyword>